<dbReference type="Proteomes" id="UP000243217">
    <property type="component" value="Unassembled WGS sequence"/>
</dbReference>
<organism evidence="1 2">
    <name type="scientific">Thraustotheca clavata</name>
    <dbReference type="NCBI Taxonomy" id="74557"/>
    <lineage>
        <taxon>Eukaryota</taxon>
        <taxon>Sar</taxon>
        <taxon>Stramenopiles</taxon>
        <taxon>Oomycota</taxon>
        <taxon>Saprolegniomycetes</taxon>
        <taxon>Saprolegniales</taxon>
        <taxon>Achlyaceae</taxon>
        <taxon>Thraustotheca</taxon>
    </lineage>
</organism>
<proteinExistence type="predicted"/>
<gene>
    <name evidence="1" type="ORF">THRCLA_05241</name>
</gene>
<comment type="caution">
    <text evidence="1">The sequence shown here is derived from an EMBL/GenBank/DDBJ whole genome shotgun (WGS) entry which is preliminary data.</text>
</comment>
<accession>A0A1V9ZWJ0</accession>
<dbReference type="EMBL" id="JNBS01001138">
    <property type="protein sequence ID" value="OQS02374.1"/>
    <property type="molecule type" value="Genomic_DNA"/>
</dbReference>
<protein>
    <submittedName>
        <fullName evidence="1">Uncharacterized protein</fullName>
    </submittedName>
</protein>
<sequence length="252" mass="28042">MLNGAVYLESALRNINSWQSCWGESFDIVIVNSVTPSNIGREWFTAIQNNKNSILQEESLWQLLGITRFALQWQNYKTIGLHDTIIVSTALGYSYPLSLSSYQQECTLSSRHHSRCIGHLQAFCGLSARIALILFTPIQHKFCICKCDELLYQNSTMVAPLTSVFIAVHNALGPFNSVDMKYIVCTMPLVEAYGNVIAAFSTIMRVNTAAQSELISLPVQSSILPFGSKDNITSYSAGGKFYVATIYQLTQQ</sequence>
<keyword evidence="2" id="KW-1185">Reference proteome</keyword>
<name>A0A1V9ZWJ0_9STRA</name>
<evidence type="ECO:0000313" key="1">
    <source>
        <dbReference type="EMBL" id="OQS02374.1"/>
    </source>
</evidence>
<reference evidence="1 2" key="1">
    <citation type="journal article" date="2014" name="Genome Biol. Evol.">
        <title>The secreted proteins of Achlya hypogyna and Thraustotheca clavata identify the ancestral oomycete secretome and reveal gene acquisitions by horizontal gene transfer.</title>
        <authorList>
            <person name="Misner I."/>
            <person name="Blouin N."/>
            <person name="Leonard G."/>
            <person name="Richards T.A."/>
            <person name="Lane C.E."/>
        </authorList>
    </citation>
    <scope>NUCLEOTIDE SEQUENCE [LARGE SCALE GENOMIC DNA]</scope>
    <source>
        <strain evidence="1 2">ATCC 34112</strain>
    </source>
</reference>
<evidence type="ECO:0000313" key="2">
    <source>
        <dbReference type="Proteomes" id="UP000243217"/>
    </source>
</evidence>
<dbReference type="AlphaFoldDB" id="A0A1V9ZWJ0"/>